<gene>
    <name evidence="2" type="ORF">FEK35_27160</name>
</gene>
<dbReference type="EMBL" id="VBUU01000040">
    <property type="protein sequence ID" value="TLF96773.1"/>
    <property type="molecule type" value="Genomic_DNA"/>
</dbReference>
<evidence type="ECO:0000313" key="2">
    <source>
        <dbReference type="EMBL" id="TLF96773.1"/>
    </source>
</evidence>
<dbReference type="Proteomes" id="UP000308349">
    <property type="component" value="Unassembled WGS sequence"/>
</dbReference>
<comment type="caution">
    <text evidence="2">The sequence shown here is derived from an EMBL/GenBank/DDBJ whole genome shotgun (WGS) entry which is preliminary data.</text>
</comment>
<sequence>MQELQRLNRFHDDPGVFAHGDLYRSAVPVGVRTVVLHGEVAGDFLAENHDIGGGGQDEGVFGVMHVVLPGGSVVEVVADFVGDQARDDGEQEGSGDELPEEAENAEHQMVTST</sequence>
<feature type="region of interest" description="Disordered" evidence="1">
    <location>
        <begin position="82"/>
        <end position="113"/>
    </location>
</feature>
<evidence type="ECO:0000313" key="3">
    <source>
        <dbReference type="Proteomes" id="UP000308349"/>
    </source>
</evidence>
<proteinExistence type="predicted"/>
<protein>
    <submittedName>
        <fullName evidence="2">Uncharacterized protein</fullName>
    </submittedName>
</protein>
<dbReference type="AlphaFoldDB" id="A0A5R8P6R4"/>
<name>A0A5R8P6R4_9NOCA</name>
<accession>A0A5R8P6R4</accession>
<reference evidence="2 3" key="1">
    <citation type="submission" date="2019-05" db="EMBL/GenBank/DDBJ databases">
        <title>Genomes sequences of two Nocardia cyriacigeorgica environmental isolates, type strains Nocardia asteroides ATCC 19247 and Nocardia cyriacigeorgica DSM 44484.</title>
        <authorList>
            <person name="Vautrin F."/>
            <person name="Bergeron E."/>
            <person name="Dubost A."/>
            <person name="Abrouk D."/>
            <person name="Rodriguez Nava V."/>
            <person name="Pujic P."/>
        </authorList>
    </citation>
    <scope>NUCLEOTIDE SEQUENCE [LARGE SCALE GENOMIC DNA]</scope>
    <source>
        <strain evidence="2 3">EML 1456</strain>
    </source>
</reference>
<feature type="compositionally biased region" description="Acidic residues" evidence="1">
    <location>
        <begin position="89"/>
        <end position="103"/>
    </location>
</feature>
<evidence type="ECO:0000256" key="1">
    <source>
        <dbReference type="SAM" id="MobiDB-lite"/>
    </source>
</evidence>
<organism evidence="2 3">
    <name type="scientific">Nocardia cyriacigeorgica</name>
    <dbReference type="NCBI Taxonomy" id="135487"/>
    <lineage>
        <taxon>Bacteria</taxon>
        <taxon>Bacillati</taxon>
        <taxon>Actinomycetota</taxon>
        <taxon>Actinomycetes</taxon>
        <taxon>Mycobacteriales</taxon>
        <taxon>Nocardiaceae</taxon>
        <taxon>Nocardia</taxon>
    </lineage>
</organism>